<feature type="transmembrane region" description="Helical" evidence="7">
    <location>
        <begin position="268"/>
        <end position="296"/>
    </location>
</feature>
<evidence type="ECO:0000256" key="2">
    <source>
        <dbReference type="ARBA" id="ARBA00005236"/>
    </source>
</evidence>
<dbReference type="InterPro" id="IPR051447">
    <property type="entry name" value="Lipoprotein-release_system"/>
</dbReference>
<dbReference type="Pfam" id="PF02687">
    <property type="entry name" value="FtsX"/>
    <property type="match status" value="1"/>
</dbReference>
<feature type="transmembrane region" description="Helical" evidence="7">
    <location>
        <begin position="375"/>
        <end position="400"/>
    </location>
</feature>
<dbReference type="InterPro" id="IPR025857">
    <property type="entry name" value="MacB_PCD"/>
</dbReference>
<proteinExistence type="inferred from homology"/>
<organism evidence="10 11">
    <name type="scientific">candidate division CSSED10-310 bacterium</name>
    <dbReference type="NCBI Taxonomy" id="2855610"/>
    <lineage>
        <taxon>Bacteria</taxon>
        <taxon>Bacteria division CSSED10-310</taxon>
    </lineage>
</organism>
<protein>
    <submittedName>
        <fullName evidence="10">ABC transporter permease</fullName>
    </submittedName>
</protein>
<evidence type="ECO:0000256" key="6">
    <source>
        <dbReference type="ARBA" id="ARBA00023136"/>
    </source>
</evidence>
<dbReference type="PANTHER" id="PTHR30489:SF0">
    <property type="entry name" value="LIPOPROTEIN-RELEASING SYSTEM TRANSMEMBRANE PROTEIN LOLE"/>
    <property type="match status" value="1"/>
</dbReference>
<evidence type="ECO:0000313" key="11">
    <source>
        <dbReference type="Proteomes" id="UP001594351"/>
    </source>
</evidence>
<comment type="similarity">
    <text evidence="2">Belongs to the ABC-4 integral membrane protein family. LolC/E subfamily.</text>
</comment>
<dbReference type="Proteomes" id="UP001594351">
    <property type="component" value="Unassembled WGS sequence"/>
</dbReference>
<dbReference type="InterPro" id="IPR003838">
    <property type="entry name" value="ABC3_permease_C"/>
</dbReference>
<feature type="transmembrane region" description="Helical" evidence="7">
    <location>
        <begin position="20"/>
        <end position="43"/>
    </location>
</feature>
<comment type="caution">
    <text evidence="10">The sequence shown here is derived from an EMBL/GenBank/DDBJ whole genome shotgun (WGS) entry which is preliminary data.</text>
</comment>
<name>A0ABV6YS03_UNCC1</name>
<dbReference type="Pfam" id="PF12704">
    <property type="entry name" value="MacB_PCD"/>
    <property type="match status" value="1"/>
</dbReference>
<evidence type="ECO:0000256" key="5">
    <source>
        <dbReference type="ARBA" id="ARBA00022989"/>
    </source>
</evidence>
<accession>A0ABV6YS03</accession>
<dbReference type="EMBL" id="JBHPBY010000015">
    <property type="protein sequence ID" value="MFC1848973.1"/>
    <property type="molecule type" value="Genomic_DNA"/>
</dbReference>
<evidence type="ECO:0000259" key="8">
    <source>
        <dbReference type="Pfam" id="PF02687"/>
    </source>
</evidence>
<comment type="subcellular location">
    <subcellularLocation>
        <location evidence="1">Cell membrane</location>
        <topology evidence="1">Multi-pass membrane protein</topology>
    </subcellularLocation>
</comment>
<evidence type="ECO:0000313" key="10">
    <source>
        <dbReference type="EMBL" id="MFC1848973.1"/>
    </source>
</evidence>
<keyword evidence="5 7" id="KW-1133">Transmembrane helix</keyword>
<evidence type="ECO:0000259" key="9">
    <source>
        <dbReference type="Pfam" id="PF12704"/>
    </source>
</evidence>
<feature type="transmembrane region" description="Helical" evidence="7">
    <location>
        <begin position="317"/>
        <end position="344"/>
    </location>
</feature>
<gene>
    <name evidence="10" type="ORF">ACFL27_02080</name>
</gene>
<evidence type="ECO:0000256" key="1">
    <source>
        <dbReference type="ARBA" id="ARBA00004651"/>
    </source>
</evidence>
<feature type="domain" description="MacB-like periplasmic core" evidence="9">
    <location>
        <begin position="22"/>
        <end position="221"/>
    </location>
</feature>
<evidence type="ECO:0000256" key="4">
    <source>
        <dbReference type="ARBA" id="ARBA00022692"/>
    </source>
</evidence>
<reference evidence="10 11" key="1">
    <citation type="submission" date="2024-09" db="EMBL/GenBank/DDBJ databases">
        <title>Laminarin stimulates single cell rates of sulfate reduction while oxygen inhibits transcriptomic activity in coastal marine sediment.</title>
        <authorList>
            <person name="Lindsay M."/>
            <person name="Orcutt B."/>
            <person name="Emerson D."/>
            <person name="Stepanauskas R."/>
            <person name="D'Angelo T."/>
        </authorList>
    </citation>
    <scope>NUCLEOTIDE SEQUENCE [LARGE SCALE GENOMIC DNA]</scope>
    <source>
        <strain evidence="10">SAG AM-311-K15</strain>
    </source>
</reference>
<evidence type="ECO:0000256" key="7">
    <source>
        <dbReference type="SAM" id="Phobius"/>
    </source>
</evidence>
<feature type="domain" description="ABC3 transporter permease C-terminal" evidence="8">
    <location>
        <begin position="274"/>
        <end position="404"/>
    </location>
</feature>
<keyword evidence="11" id="KW-1185">Reference proteome</keyword>
<dbReference type="PANTHER" id="PTHR30489">
    <property type="entry name" value="LIPOPROTEIN-RELEASING SYSTEM TRANSMEMBRANE PROTEIN LOLE"/>
    <property type="match status" value="1"/>
</dbReference>
<keyword evidence="6 7" id="KW-0472">Membrane</keyword>
<keyword evidence="4 7" id="KW-0812">Transmembrane</keyword>
<evidence type="ECO:0000256" key="3">
    <source>
        <dbReference type="ARBA" id="ARBA00022475"/>
    </source>
</evidence>
<keyword evidence="3" id="KW-1003">Cell membrane</keyword>
<sequence length="410" mass="45985">MSSFIFLLKLGFKNIFRNKLRSGLALAAIALSIALIIVGMTFIKGAHTQLFQELLNEYGHLVLANENYFEKSRFNPLDYSIENADQLLAELKSIKEIITSIKIIEFGFLIDKDEQNEPVRVTGVDVDEFKKFSRLSQCIIEGRYLKAEAKEILLGKIIAEKLHVKAGDEITAVGKTVHDSFYADGYTVVGIFDLGARFLNKAAYISIHQAQIFLDMENQVSKILLFGKSYLGAPRLKKKIQENIALPANIKVRTWQEDPLIGMMSKTFMAVMSSILFIICFVAGLGILNMMFVSVLERKKEIAVLLALGMNHYRVMLLFLYEAFCYGSLGSIIGCILGTGPAIMLATKGITLNFEKIQGISFPLRETIYGDFQPINILVAMTIGILVSIAGMVWPILKIFRFKPNEVMRH</sequence>